<feature type="coiled-coil region" evidence="1">
    <location>
        <begin position="25"/>
        <end position="73"/>
    </location>
</feature>
<gene>
    <name evidence="2" type="ORF">DSM107010_71660</name>
</gene>
<dbReference type="AlphaFoldDB" id="A0AB37U952"/>
<organism evidence="2 3">
    <name type="scientific">Chroococcidiopsis cubana SAG 39.79</name>
    <dbReference type="NCBI Taxonomy" id="388085"/>
    <lineage>
        <taxon>Bacteria</taxon>
        <taxon>Bacillati</taxon>
        <taxon>Cyanobacteriota</taxon>
        <taxon>Cyanophyceae</taxon>
        <taxon>Chroococcidiopsidales</taxon>
        <taxon>Chroococcidiopsidaceae</taxon>
        <taxon>Chroococcidiopsis</taxon>
    </lineage>
</organism>
<keyword evidence="3" id="KW-1185">Reference proteome</keyword>
<accession>A0AB37U952</accession>
<proteinExistence type="predicted"/>
<dbReference type="EMBL" id="RSCK01000203">
    <property type="protein sequence ID" value="RUS94683.1"/>
    <property type="molecule type" value="Genomic_DNA"/>
</dbReference>
<name>A0AB37U952_9CYAN</name>
<evidence type="ECO:0000256" key="1">
    <source>
        <dbReference type="SAM" id="Coils"/>
    </source>
</evidence>
<dbReference type="RefSeq" id="WP_106170265.1">
    <property type="nucleotide sequence ID" value="NZ_JAVKZF010000001.1"/>
</dbReference>
<evidence type="ECO:0000313" key="3">
    <source>
        <dbReference type="Proteomes" id="UP000282574"/>
    </source>
</evidence>
<comment type="caution">
    <text evidence="2">The sequence shown here is derived from an EMBL/GenBank/DDBJ whole genome shotgun (WGS) entry which is preliminary data.</text>
</comment>
<evidence type="ECO:0000313" key="2">
    <source>
        <dbReference type="EMBL" id="RUS94683.1"/>
    </source>
</evidence>
<keyword evidence="1" id="KW-0175">Coiled coil</keyword>
<protein>
    <submittedName>
        <fullName evidence="2">Uncharacterized protein</fullName>
    </submittedName>
</protein>
<dbReference type="Proteomes" id="UP000282574">
    <property type="component" value="Unassembled WGS sequence"/>
</dbReference>
<reference evidence="2 3" key="1">
    <citation type="journal article" date="2019" name="Genome Biol. Evol.">
        <title>Day and night: Metabolic profiles and evolutionary relationships of six axenic non-marine cyanobacteria.</title>
        <authorList>
            <person name="Will S.E."/>
            <person name="Henke P."/>
            <person name="Boedeker C."/>
            <person name="Huang S."/>
            <person name="Brinkmann H."/>
            <person name="Rohde M."/>
            <person name="Jarek M."/>
            <person name="Friedl T."/>
            <person name="Seufert S."/>
            <person name="Schumacher M."/>
            <person name="Overmann J."/>
            <person name="Neumann-Schaal M."/>
            <person name="Petersen J."/>
        </authorList>
    </citation>
    <scope>NUCLEOTIDE SEQUENCE [LARGE SCALE GENOMIC DNA]</scope>
    <source>
        <strain evidence="2 3">SAG 39.79</strain>
    </source>
</reference>
<sequence length="93" mass="10646">MAAFDVEHSIDTNIKLSSISTSAGVEILREQVEILREQMESLHRMVEHLGAELLHKQQQIQALEQELEQTNKELCRALAPHQQEITPAKDYAR</sequence>